<gene>
    <name evidence="1" type="ORF">AEK19_MT1788</name>
</gene>
<dbReference type="PROSITE" id="PS51257">
    <property type="entry name" value="PROKAR_LIPOPROTEIN"/>
    <property type="match status" value="1"/>
</dbReference>
<protein>
    <submittedName>
        <fullName evidence="1">Uncharacterized protein</fullName>
    </submittedName>
</protein>
<proteinExistence type="predicted"/>
<accession>A0A1Y0B3H4</accession>
<sequence>MKRGARVSFLFVARVASGIAIGTGSLISCFTR</sequence>
<organism evidence="1">
    <name type="scientific">Utricularia reniformis</name>
    <dbReference type="NCBI Taxonomy" id="192314"/>
    <lineage>
        <taxon>Eukaryota</taxon>
        <taxon>Viridiplantae</taxon>
        <taxon>Streptophyta</taxon>
        <taxon>Embryophyta</taxon>
        <taxon>Tracheophyta</taxon>
        <taxon>Spermatophyta</taxon>
        <taxon>Magnoliopsida</taxon>
        <taxon>eudicotyledons</taxon>
        <taxon>Gunneridae</taxon>
        <taxon>Pentapetalae</taxon>
        <taxon>asterids</taxon>
        <taxon>lamiids</taxon>
        <taxon>Lamiales</taxon>
        <taxon>Lentibulariaceae</taxon>
        <taxon>Utricularia</taxon>
    </lineage>
</organism>
<keyword evidence="1" id="KW-0496">Mitochondrion</keyword>
<geneLocation type="mitochondrion" evidence="1"/>
<dbReference type="AlphaFoldDB" id="A0A1Y0B3H4"/>
<reference evidence="1" key="1">
    <citation type="submission" date="2017-03" db="EMBL/GenBank/DDBJ databases">
        <title>The mitochondrial genome of the carnivorous plant Utricularia reniformis (Lentibulariaceae): structure, comparative analysis and evolutionary landmarks.</title>
        <authorList>
            <person name="Silva S.R."/>
            <person name="Alvarenga D.O."/>
            <person name="Michael T.P."/>
            <person name="Miranda V.F.O."/>
            <person name="Varani A.M."/>
        </authorList>
    </citation>
    <scope>NUCLEOTIDE SEQUENCE</scope>
</reference>
<evidence type="ECO:0000313" key="1">
    <source>
        <dbReference type="EMBL" id="ART31961.1"/>
    </source>
</evidence>
<name>A0A1Y0B3H4_9LAMI</name>
<dbReference type="EMBL" id="KY774314">
    <property type="protein sequence ID" value="ART31961.1"/>
    <property type="molecule type" value="Genomic_DNA"/>
</dbReference>